<evidence type="ECO:0000313" key="3">
    <source>
        <dbReference type="Proteomes" id="UP000007431"/>
    </source>
</evidence>
<organism evidence="3">
    <name type="scientific">Schizophyllum commune (strain H4-8 / FGSC 9210)</name>
    <name type="common">Split gill fungus</name>
    <dbReference type="NCBI Taxonomy" id="578458"/>
    <lineage>
        <taxon>Eukaryota</taxon>
        <taxon>Fungi</taxon>
        <taxon>Dikarya</taxon>
        <taxon>Basidiomycota</taxon>
        <taxon>Agaricomycotina</taxon>
        <taxon>Agaricomycetes</taxon>
        <taxon>Agaricomycetidae</taxon>
        <taxon>Agaricales</taxon>
        <taxon>Schizophyllaceae</taxon>
        <taxon>Schizophyllum</taxon>
    </lineage>
</organism>
<feature type="region of interest" description="Disordered" evidence="1">
    <location>
        <begin position="62"/>
        <end position="90"/>
    </location>
</feature>
<dbReference type="Proteomes" id="UP000007431">
    <property type="component" value="Unassembled WGS sequence"/>
</dbReference>
<dbReference type="GeneID" id="9588731"/>
<name>D8QAE6_SCHCM</name>
<sequence>MPAIVALCRKFETLRYEDVEWLCLRTVVEIRRINKEDMHSRSGEGYDVKAALRASHVLISHSTSRSASAGPTTDPFLDNPPPPANSLAPVMDNEHSRLGKLAKGHDFYLHNPSLYDVNDNVAYLTMLTAGQAERAHAPRRERLVQHPNLPTSRCSQDCISPCHPHVKSCGSTSSLAPYVAEECEMCGGLGHVRGSEG</sequence>
<gene>
    <name evidence="2" type="ORF">SCHCODRAFT_110892</name>
</gene>
<dbReference type="InParanoid" id="D8QAE6"/>
<dbReference type="KEGG" id="scm:SCHCO_01099103"/>
<feature type="non-terminal residue" evidence="2">
    <location>
        <position position="197"/>
    </location>
</feature>
<dbReference type="VEuPathDB" id="FungiDB:SCHCODRAFT_01099103"/>
<dbReference type="HOGENOM" id="CLU_1384875_0_0_1"/>
<accession>D8QAE6</accession>
<dbReference type="RefSeq" id="XP_003030727.1">
    <property type="nucleotide sequence ID" value="XM_003030681.1"/>
</dbReference>
<reference evidence="2 3" key="1">
    <citation type="journal article" date="2010" name="Nat. Biotechnol.">
        <title>Genome sequence of the model mushroom Schizophyllum commune.</title>
        <authorList>
            <person name="Ohm R.A."/>
            <person name="de Jong J.F."/>
            <person name="Lugones L.G."/>
            <person name="Aerts A."/>
            <person name="Kothe E."/>
            <person name="Stajich J.E."/>
            <person name="de Vries R.P."/>
            <person name="Record E."/>
            <person name="Levasseur A."/>
            <person name="Baker S.E."/>
            <person name="Bartholomew K.A."/>
            <person name="Coutinho P.M."/>
            <person name="Erdmann S."/>
            <person name="Fowler T.J."/>
            <person name="Gathman A.C."/>
            <person name="Lombard V."/>
            <person name="Henrissat B."/>
            <person name="Knabe N."/>
            <person name="Kuees U."/>
            <person name="Lilly W.W."/>
            <person name="Lindquist E."/>
            <person name="Lucas S."/>
            <person name="Magnuson J.K."/>
            <person name="Piumi F."/>
            <person name="Raudaskoski M."/>
            <person name="Salamov A."/>
            <person name="Schmutz J."/>
            <person name="Schwarze F.W.M.R."/>
            <person name="vanKuyk P.A."/>
            <person name="Horton J.S."/>
            <person name="Grigoriev I.V."/>
            <person name="Woesten H.A.B."/>
        </authorList>
    </citation>
    <scope>NUCLEOTIDE SEQUENCE [LARGE SCALE GENOMIC DNA]</scope>
    <source>
        <strain evidence="3">H4-8 / FGSC 9210</strain>
    </source>
</reference>
<dbReference type="AlphaFoldDB" id="D8QAE6"/>
<dbReference type="EMBL" id="GL377308">
    <property type="protein sequence ID" value="EFI95824.1"/>
    <property type="molecule type" value="Genomic_DNA"/>
</dbReference>
<evidence type="ECO:0000256" key="1">
    <source>
        <dbReference type="SAM" id="MobiDB-lite"/>
    </source>
</evidence>
<proteinExistence type="predicted"/>
<protein>
    <submittedName>
        <fullName evidence="2">Uncharacterized protein</fullName>
    </submittedName>
</protein>
<evidence type="ECO:0000313" key="2">
    <source>
        <dbReference type="EMBL" id="EFI95824.1"/>
    </source>
</evidence>
<feature type="compositionally biased region" description="Polar residues" evidence="1">
    <location>
        <begin position="62"/>
        <end position="71"/>
    </location>
</feature>
<keyword evidence="3" id="KW-1185">Reference proteome</keyword>